<evidence type="ECO:0000256" key="1">
    <source>
        <dbReference type="ARBA" id="ARBA00022741"/>
    </source>
</evidence>
<keyword evidence="2 6" id="KW-0067">ATP-binding</keyword>
<dbReference type="Pfam" id="PF17758">
    <property type="entry name" value="Prot_ATP_ID_OB_N"/>
    <property type="match status" value="1"/>
</dbReference>
<evidence type="ECO:0000256" key="3">
    <source>
        <dbReference type="ARBA" id="ARBA00022942"/>
    </source>
</evidence>
<dbReference type="Gene3D" id="2.40.50.140">
    <property type="entry name" value="Nucleic acid-binding proteins"/>
    <property type="match status" value="2"/>
</dbReference>
<protein>
    <recommendedName>
        <fullName evidence="6">AAA ATPase forming ring-shaped complexes</fullName>
        <shortName evidence="6">ARC</shortName>
    </recommendedName>
</protein>
<dbReference type="InterPro" id="IPR012340">
    <property type="entry name" value="NA-bd_OB-fold"/>
</dbReference>
<organism evidence="10 11">
    <name type="scientific">Actinacidiphila reveromycinica</name>
    <dbReference type="NCBI Taxonomy" id="659352"/>
    <lineage>
        <taxon>Bacteria</taxon>
        <taxon>Bacillati</taxon>
        <taxon>Actinomycetota</taxon>
        <taxon>Actinomycetes</taxon>
        <taxon>Kitasatosporales</taxon>
        <taxon>Streptomycetaceae</taxon>
        <taxon>Actinacidiphila</taxon>
    </lineage>
</organism>
<dbReference type="InterPro" id="IPR027417">
    <property type="entry name" value="P-loop_NTPase"/>
</dbReference>
<dbReference type="AlphaFoldDB" id="A0A7U3UP96"/>
<feature type="coiled-coil region" evidence="6">
    <location>
        <begin position="53"/>
        <end position="94"/>
    </location>
</feature>
<reference evidence="10 11" key="4">
    <citation type="journal article" date="2020" name="Sci. Rep.">
        <title>beta-carboline chemical signals induce reveromycin production through a LuxR family regulator in Streptomyces sp. SN-593.</title>
        <authorList>
            <person name="Panthee S."/>
            <person name="Kito N."/>
            <person name="Hayashi T."/>
            <person name="Shimizu T."/>
            <person name="Ishikawa J."/>
            <person name="Hamamoto H."/>
            <person name="Osada H."/>
            <person name="Takahashi S."/>
        </authorList>
    </citation>
    <scope>NUCLEOTIDE SEQUENCE [LARGE SCALE GENOMIC DNA]</scope>
    <source>
        <strain evidence="10 11">SN-593</strain>
    </source>
</reference>
<dbReference type="PANTHER" id="PTHR23077:SF144">
    <property type="entry name" value="PROTEASOME-ASSOCIATED ATPASE"/>
    <property type="match status" value="1"/>
</dbReference>
<dbReference type="Gene3D" id="3.40.50.300">
    <property type="entry name" value="P-loop containing nucleotide triphosphate hydrolases"/>
    <property type="match status" value="1"/>
</dbReference>
<dbReference type="Gene3D" id="1.10.8.60">
    <property type="match status" value="1"/>
</dbReference>
<reference evidence="10 11" key="3">
    <citation type="journal article" date="2011" name="Nat. Chem. Biol.">
        <title>Reveromycin A biosynthesis uses RevG and RevJ for stereospecific spiroacetal formation.</title>
        <authorList>
            <person name="Takahashi S."/>
            <person name="Toyoda A."/>
            <person name="Sekiyama Y."/>
            <person name="Takagi H."/>
            <person name="Nogawa T."/>
            <person name="Uramoto M."/>
            <person name="Suzuki R."/>
            <person name="Koshino H."/>
            <person name="Kumano T."/>
            <person name="Panthee S."/>
            <person name="Dairi T."/>
            <person name="Ishikawa J."/>
            <person name="Ikeda H."/>
            <person name="Sakaki Y."/>
            <person name="Osada H."/>
        </authorList>
    </citation>
    <scope>NUCLEOTIDE SEQUENCE [LARGE SCALE GENOMIC DNA]</scope>
    <source>
        <strain evidence="10 11">SN-593</strain>
    </source>
</reference>
<dbReference type="NCBIfam" id="TIGR03689">
    <property type="entry name" value="pup_AAA"/>
    <property type="match status" value="1"/>
</dbReference>
<dbReference type="EMBL" id="AP018365">
    <property type="protein sequence ID" value="BBA96166.1"/>
    <property type="molecule type" value="Genomic_DNA"/>
</dbReference>
<accession>A0A7U3UP96</accession>
<name>A0A7U3UP96_9ACTN</name>
<keyword evidence="11" id="KW-1185">Reference proteome</keyword>
<dbReference type="Proteomes" id="UP000595703">
    <property type="component" value="Chromosome"/>
</dbReference>
<dbReference type="FunFam" id="1.20.5.170:FF:000018">
    <property type="entry name" value="AAA ATPase forming ring-shaped complexes"/>
    <property type="match status" value="1"/>
</dbReference>
<feature type="compositionally biased region" description="Basic and acidic residues" evidence="8">
    <location>
        <begin position="1"/>
        <end position="10"/>
    </location>
</feature>
<dbReference type="InterPro" id="IPR003959">
    <property type="entry name" value="ATPase_AAA_core"/>
</dbReference>
<dbReference type="KEGG" id="arev:RVR_1341"/>
<keyword evidence="4 6" id="KW-0175">Coiled coil</keyword>
<dbReference type="GO" id="GO:0010498">
    <property type="term" value="P:proteasomal protein catabolic process"/>
    <property type="evidence" value="ECO:0007669"/>
    <property type="project" value="InterPro"/>
</dbReference>
<dbReference type="RefSeq" id="WP_202232637.1">
    <property type="nucleotide sequence ID" value="NZ_AP018365.1"/>
</dbReference>
<evidence type="ECO:0000256" key="8">
    <source>
        <dbReference type="SAM" id="MobiDB-lite"/>
    </source>
</evidence>
<dbReference type="SMART" id="SM00382">
    <property type="entry name" value="AAA"/>
    <property type="match status" value="1"/>
</dbReference>
<reference evidence="10 11" key="1">
    <citation type="journal article" date="2010" name="J. Bacteriol.">
        <title>Biochemical characterization of a novel indole prenyltransferase from Streptomyces sp. SN-593.</title>
        <authorList>
            <person name="Takahashi S."/>
            <person name="Takagi H."/>
            <person name="Toyoda A."/>
            <person name="Uramoto M."/>
            <person name="Nogawa T."/>
            <person name="Ueki M."/>
            <person name="Sakaki Y."/>
            <person name="Osada H."/>
        </authorList>
    </citation>
    <scope>NUCLEOTIDE SEQUENCE [LARGE SCALE GENOMIC DNA]</scope>
    <source>
        <strain evidence="10 11">SN-593</strain>
    </source>
</reference>
<evidence type="ECO:0000259" key="9">
    <source>
        <dbReference type="SMART" id="SM00382"/>
    </source>
</evidence>
<evidence type="ECO:0000256" key="5">
    <source>
        <dbReference type="ARBA" id="ARBA00023186"/>
    </source>
</evidence>
<dbReference type="InterPro" id="IPR022482">
    <property type="entry name" value="Proteasome_ATPase"/>
</dbReference>
<evidence type="ECO:0000256" key="2">
    <source>
        <dbReference type="ARBA" id="ARBA00022840"/>
    </source>
</evidence>
<dbReference type="GO" id="GO:0000502">
    <property type="term" value="C:proteasome complex"/>
    <property type="evidence" value="ECO:0007669"/>
    <property type="project" value="UniProtKB-KW"/>
</dbReference>
<evidence type="ECO:0000256" key="4">
    <source>
        <dbReference type="ARBA" id="ARBA00023054"/>
    </source>
</evidence>
<feature type="domain" description="AAA+ ATPase" evidence="9">
    <location>
        <begin position="265"/>
        <end position="419"/>
    </location>
</feature>
<keyword evidence="5" id="KW-0143">Chaperone</keyword>
<comment type="subunit">
    <text evidence="6">Homohexamer. Assembles into a hexameric ring structure.</text>
</comment>
<feature type="region of interest" description="Disordered" evidence="8">
    <location>
        <begin position="1"/>
        <end position="23"/>
    </location>
</feature>
<dbReference type="SUPFAM" id="SSF52540">
    <property type="entry name" value="P-loop containing nucleoside triphosphate hydrolases"/>
    <property type="match status" value="1"/>
</dbReference>
<dbReference type="Gene3D" id="1.20.5.170">
    <property type="match status" value="1"/>
</dbReference>
<dbReference type="InterPro" id="IPR041626">
    <property type="entry name" value="Prot_ATP_ID_OB_N"/>
</dbReference>
<dbReference type="GO" id="GO:0019941">
    <property type="term" value="P:modification-dependent protein catabolic process"/>
    <property type="evidence" value="ECO:0007669"/>
    <property type="project" value="InterPro"/>
</dbReference>
<dbReference type="PROSITE" id="PS00674">
    <property type="entry name" value="AAA"/>
    <property type="match status" value="1"/>
</dbReference>
<dbReference type="FunFam" id="3.40.50.300:FF:000155">
    <property type="entry name" value="AAA ATPase forming ring-shaped complexes"/>
    <property type="match status" value="1"/>
</dbReference>
<dbReference type="PANTHER" id="PTHR23077">
    <property type="entry name" value="AAA-FAMILY ATPASE"/>
    <property type="match status" value="1"/>
</dbReference>
<evidence type="ECO:0000256" key="7">
    <source>
        <dbReference type="RuleBase" id="RU003651"/>
    </source>
</evidence>
<evidence type="ECO:0000313" key="10">
    <source>
        <dbReference type="EMBL" id="BBA96166.1"/>
    </source>
</evidence>
<comment type="similarity">
    <text evidence="6 7">Belongs to the AAA ATPase family.</text>
</comment>
<evidence type="ECO:0000256" key="6">
    <source>
        <dbReference type="HAMAP-Rule" id="MF_02112"/>
    </source>
</evidence>
<dbReference type="GO" id="GO:0005524">
    <property type="term" value="F:ATP binding"/>
    <property type="evidence" value="ECO:0007669"/>
    <property type="project" value="UniProtKB-UniRule"/>
</dbReference>
<dbReference type="FunFam" id="2.40.50.140:FF:000109">
    <property type="entry name" value="AAA ATPase forming ring-shaped complexes"/>
    <property type="match status" value="1"/>
</dbReference>
<sequence>MAAHDDEFNRGGRPARGSEDPMSQVAFLEQEIAVLRRKLADSPRHTRILEERIVELQTNLAGVSAQNERLANTLREARDQIVALKEEVDRLAQPPAGFGVFLQANEDGTADIFTGGRKLRVNVSPSVELDDVKRGQELMLNEALNVVEAMEFELVGDIVTLKEILEDGERALVIGHTDEERVVRLAEPLLDGTLRTGDALLLEPRSGYVYERVPKSEVEELVLEEVPDIDYRQIGGLGNQIEQIRDAVELPYLHADLFKEYELRPPKGVLLYGPPGCGKTLIAKAVANSLAKKVAEVTGRPQGKSYFLNIKGPELLNKYVGETERQIRLVFQRAREKASEGTPVIVFFDEMESLFRTRGSGVSSDVENTIVPQLLAEIDGVEGLENVIVIGASNREDMIDPAILRPGRLDVKIKIERPDAEAAKDIFSKYLVDTLPLHSDDLAEHGQSRAGTVDAMIQSVVERMYSESEENRFLEVTYANGDKEVLFFKDFNSGAMIQNIVDRAKKMAIKDFLDHDQRGLRVNHLLAACVDEFKENEDLPNTTNPDDWARISGKKGERIVFIRTLVTGKQGADTGRSIDTVANTGQYL</sequence>
<reference evidence="10 11" key="2">
    <citation type="journal article" date="2011" name="J. Antibiot.">
        <title>Furaquinocins I and J: novel polyketide isoprenoid hybrid compounds from Streptomyces reveromyceticus SN-593.</title>
        <authorList>
            <person name="Panthee S."/>
            <person name="Takahashi S."/>
            <person name="Takagi H."/>
            <person name="Nogawa T."/>
            <person name="Oowada E."/>
            <person name="Uramoto M."/>
            <person name="Osada H."/>
        </authorList>
    </citation>
    <scope>NUCLEOTIDE SEQUENCE [LARGE SCALE GENOMIC DNA]</scope>
    <source>
        <strain evidence="10 11">SN-593</strain>
    </source>
</reference>
<dbReference type="InterPro" id="IPR032501">
    <property type="entry name" value="Prot_ATP_ID_OB_2nd"/>
</dbReference>
<dbReference type="InterPro" id="IPR050168">
    <property type="entry name" value="AAA_ATPase_domain"/>
</dbReference>
<dbReference type="Pfam" id="PF16450">
    <property type="entry name" value="Prot_ATP_ID_OB_C"/>
    <property type="match status" value="1"/>
</dbReference>
<proteinExistence type="inferred from homology"/>
<keyword evidence="3" id="KW-0647">Proteasome</keyword>
<feature type="binding site" evidence="6">
    <location>
        <begin position="276"/>
        <end position="281"/>
    </location>
    <ligand>
        <name>ATP</name>
        <dbReference type="ChEBI" id="CHEBI:30616"/>
    </ligand>
</feature>
<dbReference type="InterPro" id="IPR003593">
    <property type="entry name" value="AAA+_ATPase"/>
</dbReference>
<dbReference type="HAMAP" id="MF_02112">
    <property type="entry name" value="ARC_ATPase"/>
    <property type="match status" value="1"/>
</dbReference>
<dbReference type="Pfam" id="PF00004">
    <property type="entry name" value="AAA"/>
    <property type="match status" value="1"/>
</dbReference>
<dbReference type="InterPro" id="IPR003960">
    <property type="entry name" value="ATPase_AAA_CS"/>
</dbReference>
<evidence type="ECO:0000313" key="11">
    <source>
        <dbReference type="Proteomes" id="UP000595703"/>
    </source>
</evidence>
<dbReference type="GO" id="GO:0016887">
    <property type="term" value="F:ATP hydrolysis activity"/>
    <property type="evidence" value="ECO:0007669"/>
    <property type="project" value="UniProtKB-UniRule"/>
</dbReference>
<keyword evidence="1 6" id="KW-0547">Nucleotide-binding</keyword>
<gene>
    <name evidence="6" type="primary">arc</name>
    <name evidence="10" type="ORF">RVR_1341</name>
</gene>